<sequence>MSTSVQTRVRYHSAQSYRATSLPLSSSTRPPYPRLSSIPTSVLHVSTQEFSTTLSPDSIVSSNPLTPEENSDVAQLTANSHVITVHSSQELSTNLQKILLGDGFARVLIDNHNKELDLVEAIDSFNFRSSVRQVSMGLKSLWFSTS</sequence>
<evidence type="ECO:0000313" key="1">
    <source>
        <dbReference type="EMBL" id="KAK7435885.1"/>
    </source>
</evidence>
<evidence type="ECO:0000313" key="2">
    <source>
        <dbReference type="Proteomes" id="UP001498398"/>
    </source>
</evidence>
<accession>A0ABR1ILK1</accession>
<dbReference type="EMBL" id="JBANRG010000101">
    <property type="protein sequence ID" value="KAK7435885.1"/>
    <property type="molecule type" value="Genomic_DNA"/>
</dbReference>
<proteinExistence type="predicted"/>
<name>A0ABR1ILK1_9AGAR</name>
<dbReference type="Proteomes" id="UP001498398">
    <property type="component" value="Unassembled WGS sequence"/>
</dbReference>
<gene>
    <name evidence="1" type="ORF">VKT23_019416</name>
</gene>
<keyword evidence="2" id="KW-1185">Reference proteome</keyword>
<protein>
    <submittedName>
        <fullName evidence="1">Uncharacterized protein</fullName>
    </submittedName>
</protein>
<comment type="caution">
    <text evidence="1">The sequence shown here is derived from an EMBL/GenBank/DDBJ whole genome shotgun (WGS) entry which is preliminary data.</text>
</comment>
<reference evidence="1 2" key="1">
    <citation type="submission" date="2024-01" db="EMBL/GenBank/DDBJ databases">
        <title>A draft genome for the cacao thread blight pathogen Marasmiellus scandens.</title>
        <authorList>
            <person name="Baruah I.K."/>
            <person name="Leung J."/>
            <person name="Bukari Y."/>
            <person name="Amoako-Attah I."/>
            <person name="Meinhardt L.W."/>
            <person name="Bailey B.A."/>
            <person name="Cohen S.P."/>
        </authorList>
    </citation>
    <scope>NUCLEOTIDE SEQUENCE [LARGE SCALE GENOMIC DNA]</scope>
    <source>
        <strain evidence="1 2">GH-19</strain>
    </source>
</reference>
<organism evidence="1 2">
    <name type="scientific">Marasmiellus scandens</name>
    <dbReference type="NCBI Taxonomy" id="2682957"/>
    <lineage>
        <taxon>Eukaryota</taxon>
        <taxon>Fungi</taxon>
        <taxon>Dikarya</taxon>
        <taxon>Basidiomycota</taxon>
        <taxon>Agaricomycotina</taxon>
        <taxon>Agaricomycetes</taxon>
        <taxon>Agaricomycetidae</taxon>
        <taxon>Agaricales</taxon>
        <taxon>Marasmiineae</taxon>
        <taxon>Omphalotaceae</taxon>
        <taxon>Marasmiellus</taxon>
    </lineage>
</organism>